<dbReference type="Proteomes" id="UP000440096">
    <property type="component" value="Unassembled WGS sequence"/>
</dbReference>
<dbReference type="RefSeq" id="WP_154757896.1">
    <property type="nucleotide sequence ID" value="NZ_WMBA01000025.1"/>
</dbReference>
<dbReference type="AlphaFoldDB" id="A0A6N7YRN9"/>
<evidence type="ECO:0000313" key="2">
    <source>
        <dbReference type="Proteomes" id="UP000440096"/>
    </source>
</evidence>
<protein>
    <submittedName>
        <fullName evidence="1">Uncharacterized protein</fullName>
    </submittedName>
</protein>
<organism evidence="1 2">
    <name type="scientific">Amycolatopsis pithecellobii</name>
    <dbReference type="NCBI Taxonomy" id="664692"/>
    <lineage>
        <taxon>Bacteria</taxon>
        <taxon>Bacillati</taxon>
        <taxon>Actinomycetota</taxon>
        <taxon>Actinomycetes</taxon>
        <taxon>Pseudonocardiales</taxon>
        <taxon>Pseudonocardiaceae</taxon>
        <taxon>Amycolatopsis</taxon>
    </lineage>
</organism>
<comment type="caution">
    <text evidence="1">The sequence shown here is derived from an EMBL/GenBank/DDBJ whole genome shotgun (WGS) entry which is preliminary data.</text>
</comment>
<reference evidence="1 2" key="1">
    <citation type="submission" date="2019-11" db="EMBL/GenBank/DDBJ databases">
        <title>Draft genome of Amycolatopsis RM579.</title>
        <authorList>
            <person name="Duangmal K."/>
            <person name="Mingma R."/>
        </authorList>
    </citation>
    <scope>NUCLEOTIDE SEQUENCE [LARGE SCALE GENOMIC DNA]</scope>
    <source>
        <strain evidence="1 2">RM579</strain>
    </source>
</reference>
<dbReference type="EMBL" id="WMBA01000025">
    <property type="protein sequence ID" value="MTD55695.1"/>
    <property type="molecule type" value="Genomic_DNA"/>
</dbReference>
<gene>
    <name evidence="1" type="ORF">GKO32_17185</name>
</gene>
<proteinExistence type="predicted"/>
<sequence>MTEEINVPVGELRLLRVDAHAFRLLRQIDRFGDVLHELLDTNELVRLTEANTALEEVVRYRANQVTNLRNRFDKPALSPLQIREQVENSWRKYGMKGAA</sequence>
<evidence type="ECO:0000313" key="1">
    <source>
        <dbReference type="EMBL" id="MTD55695.1"/>
    </source>
</evidence>
<name>A0A6N7YRN9_9PSEU</name>
<keyword evidence="2" id="KW-1185">Reference proteome</keyword>
<accession>A0A6N7YRN9</accession>